<dbReference type="EMBL" id="JAZHXI010000004">
    <property type="protein sequence ID" value="KAL2072433.1"/>
    <property type="molecule type" value="Genomic_DNA"/>
</dbReference>
<dbReference type="PANTHER" id="PTHR43976:SF16">
    <property type="entry name" value="SHORT-CHAIN DEHYDROGENASE_REDUCTASE FAMILY PROTEIN"/>
    <property type="match status" value="1"/>
</dbReference>
<dbReference type="Pfam" id="PF00106">
    <property type="entry name" value="adh_short"/>
    <property type="match status" value="1"/>
</dbReference>
<accession>A0ABR4CRP3</accession>
<evidence type="ECO:0000256" key="2">
    <source>
        <dbReference type="ARBA" id="ARBA00023002"/>
    </source>
</evidence>
<dbReference type="PANTHER" id="PTHR43976">
    <property type="entry name" value="SHORT CHAIN DEHYDROGENASE"/>
    <property type="match status" value="1"/>
</dbReference>
<dbReference type="InterPro" id="IPR002347">
    <property type="entry name" value="SDR_fam"/>
</dbReference>
<comment type="similarity">
    <text evidence="1">Belongs to the short-chain dehydrogenases/reductases (SDR) family.</text>
</comment>
<sequence>MAQLVWLVSGCSSGFGEQFARSILSRGDKVIATARRLESLRHLEAAGAAIMQLDITDSQQNICDMVAEATAIHGRIDVLINNASYISIGIWEDLKHEDFLAQFETNVFGTIKLTRAVLPQFRQRRSGTMVFIGSLSGWVGHAGVSAYAGSKFALEGMVEGLWRETQHLGIKTLLFEPGRFRTKLLSSGNIKVAASSIPEYVDFSKSLLGGLAQEDQSQPGDPVKLVEIIVDVVREEGVAKGREIPFRLPLGTDCYEDIKKKCEETLELLEAWESCVRVSRSCTYPSSTEARPLVARKSSSALEGQEKDGSIIPQETSQDLERLPELEIPQRSPGSTSKVGDNTPAIFPAAYFLDSDSHYQISSDRRDHGVHVPPEILKTISSGATMHSVCDAYLRNTQDWLPMLSQKRILKKVNGFSTDSDIGLSLLILCMKLVSEAPSAIEEAASSPIYSMAKNLFLKIEASCLISLQLLQSVILIAVYEIGHGIYPAAYLRVGHAARLGTMMGLHNRKNATQLFKQAETWSQGEEERRTWWTVVVLDRYVQLGMTGVHFAAPDPFQGTLLPCTESHWDRGEIGSNEPFFASSFATDTRIGFFALTCQASHILGLVLRHRDGHKSAIDAQFHLVEAKQLHQTLVALNAHIQQNLNVGVKNNAEIATALCCSARIVLYGVYACNEDYVANRPRLAEESEMQRLSLEGLKEVTYITYQLAQRISHAATTMDPLSLSKNLLVCHSLYQASSECAWFIREDNNLEGIMCLRAIVELLRSIGTKWLVASK</sequence>
<evidence type="ECO:0000313" key="7">
    <source>
        <dbReference type="Proteomes" id="UP001595075"/>
    </source>
</evidence>
<evidence type="ECO:0000313" key="6">
    <source>
        <dbReference type="EMBL" id="KAL2072433.1"/>
    </source>
</evidence>
<evidence type="ECO:0000256" key="3">
    <source>
        <dbReference type="ARBA" id="ARBA00023242"/>
    </source>
</evidence>
<proteinExistence type="inferred from homology"/>
<dbReference type="Pfam" id="PF04082">
    <property type="entry name" value="Fungal_trans"/>
    <property type="match status" value="1"/>
</dbReference>
<dbReference type="CDD" id="cd05374">
    <property type="entry name" value="17beta-HSD-like_SDR_c"/>
    <property type="match status" value="1"/>
</dbReference>
<dbReference type="SUPFAM" id="SSF51735">
    <property type="entry name" value="NAD(P)-binding Rossmann-fold domains"/>
    <property type="match status" value="1"/>
</dbReference>
<organism evidence="6 7">
    <name type="scientific">Oculimacula yallundae</name>
    <dbReference type="NCBI Taxonomy" id="86028"/>
    <lineage>
        <taxon>Eukaryota</taxon>
        <taxon>Fungi</taxon>
        <taxon>Dikarya</taxon>
        <taxon>Ascomycota</taxon>
        <taxon>Pezizomycotina</taxon>
        <taxon>Leotiomycetes</taxon>
        <taxon>Helotiales</taxon>
        <taxon>Ploettnerulaceae</taxon>
        <taxon>Oculimacula</taxon>
    </lineage>
</organism>
<name>A0ABR4CRP3_9HELO</name>
<dbReference type="Gene3D" id="3.40.50.720">
    <property type="entry name" value="NAD(P)-binding Rossmann-like Domain"/>
    <property type="match status" value="1"/>
</dbReference>
<evidence type="ECO:0000256" key="4">
    <source>
        <dbReference type="SAM" id="MobiDB-lite"/>
    </source>
</evidence>
<keyword evidence="3" id="KW-0539">Nucleus</keyword>
<keyword evidence="7" id="KW-1185">Reference proteome</keyword>
<dbReference type="Proteomes" id="UP001595075">
    <property type="component" value="Unassembled WGS sequence"/>
</dbReference>
<gene>
    <name evidence="6" type="ORF">VTL71DRAFT_11776</name>
</gene>
<dbReference type="CDD" id="cd12148">
    <property type="entry name" value="fungal_TF_MHR"/>
    <property type="match status" value="1"/>
</dbReference>
<dbReference type="InterPro" id="IPR036291">
    <property type="entry name" value="NAD(P)-bd_dom_sf"/>
</dbReference>
<feature type="region of interest" description="Disordered" evidence="4">
    <location>
        <begin position="289"/>
        <end position="342"/>
    </location>
</feature>
<feature type="domain" description="Xylanolytic transcriptional activator regulatory" evidence="5">
    <location>
        <begin position="391"/>
        <end position="647"/>
    </location>
</feature>
<protein>
    <recommendedName>
        <fullName evidence="5">Xylanolytic transcriptional activator regulatory domain-containing protein</fullName>
    </recommendedName>
</protein>
<dbReference type="PRINTS" id="PR00081">
    <property type="entry name" value="GDHRDH"/>
</dbReference>
<dbReference type="InterPro" id="IPR051911">
    <property type="entry name" value="SDR_oxidoreductase"/>
</dbReference>
<evidence type="ECO:0000259" key="5">
    <source>
        <dbReference type="Pfam" id="PF04082"/>
    </source>
</evidence>
<reference evidence="6 7" key="1">
    <citation type="journal article" date="2024" name="Commun. Biol.">
        <title>Comparative genomic analysis of thermophilic fungi reveals convergent evolutionary adaptations and gene losses.</title>
        <authorList>
            <person name="Steindorff A.S."/>
            <person name="Aguilar-Pontes M.V."/>
            <person name="Robinson A.J."/>
            <person name="Andreopoulos B."/>
            <person name="LaButti K."/>
            <person name="Kuo A."/>
            <person name="Mondo S."/>
            <person name="Riley R."/>
            <person name="Otillar R."/>
            <person name="Haridas S."/>
            <person name="Lipzen A."/>
            <person name="Grimwood J."/>
            <person name="Schmutz J."/>
            <person name="Clum A."/>
            <person name="Reid I.D."/>
            <person name="Moisan M.C."/>
            <person name="Butler G."/>
            <person name="Nguyen T.T.M."/>
            <person name="Dewar K."/>
            <person name="Conant G."/>
            <person name="Drula E."/>
            <person name="Henrissat B."/>
            <person name="Hansel C."/>
            <person name="Singer S."/>
            <person name="Hutchinson M.I."/>
            <person name="de Vries R.P."/>
            <person name="Natvig D.O."/>
            <person name="Powell A.J."/>
            <person name="Tsang A."/>
            <person name="Grigoriev I.V."/>
        </authorList>
    </citation>
    <scope>NUCLEOTIDE SEQUENCE [LARGE SCALE GENOMIC DNA]</scope>
    <source>
        <strain evidence="6 7">CBS 494.80</strain>
    </source>
</reference>
<evidence type="ECO:0000256" key="1">
    <source>
        <dbReference type="ARBA" id="ARBA00006484"/>
    </source>
</evidence>
<comment type="caution">
    <text evidence="6">The sequence shown here is derived from an EMBL/GenBank/DDBJ whole genome shotgun (WGS) entry which is preliminary data.</text>
</comment>
<dbReference type="InterPro" id="IPR007219">
    <property type="entry name" value="XnlR_reg_dom"/>
</dbReference>
<keyword evidence="2" id="KW-0560">Oxidoreductase</keyword>